<evidence type="ECO:0000313" key="1">
    <source>
        <dbReference type="EMBL" id="GAA4010893.1"/>
    </source>
</evidence>
<protein>
    <submittedName>
        <fullName evidence="1">Uncharacterized protein</fullName>
    </submittedName>
</protein>
<accession>A0ABP7SFF5</accession>
<comment type="caution">
    <text evidence="1">The sequence shown here is derived from an EMBL/GenBank/DDBJ whole genome shotgun (WGS) entry which is preliminary data.</text>
</comment>
<sequence length="73" mass="7806">MGQVDTVRALRDEDYRASLGEVALGLMNPAGDVRVPTSALRGADSFAGMRTDDSLWCCTVTTRRKPGIIGGFC</sequence>
<proteinExistence type="predicted"/>
<organism evidence="1 2">
    <name type="scientific">Allokutzneria multivorans</name>
    <dbReference type="NCBI Taxonomy" id="1142134"/>
    <lineage>
        <taxon>Bacteria</taxon>
        <taxon>Bacillati</taxon>
        <taxon>Actinomycetota</taxon>
        <taxon>Actinomycetes</taxon>
        <taxon>Pseudonocardiales</taxon>
        <taxon>Pseudonocardiaceae</taxon>
        <taxon>Allokutzneria</taxon>
    </lineage>
</organism>
<evidence type="ECO:0000313" key="2">
    <source>
        <dbReference type="Proteomes" id="UP001501747"/>
    </source>
</evidence>
<gene>
    <name evidence="1" type="ORF">GCM10022247_36440</name>
</gene>
<reference evidence="2" key="1">
    <citation type="journal article" date="2019" name="Int. J. Syst. Evol. Microbiol.">
        <title>The Global Catalogue of Microorganisms (GCM) 10K type strain sequencing project: providing services to taxonomists for standard genome sequencing and annotation.</title>
        <authorList>
            <consortium name="The Broad Institute Genomics Platform"/>
            <consortium name="The Broad Institute Genome Sequencing Center for Infectious Disease"/>
            <person name="Wu L."/>
            <person name="Ma J."/>
        </authorList>
    </citation>
    <scope>NUCLEOTIDE SEQUENCE [LARGE SCALE GENOMIC DNA]</scope>
    <source>
        <strain evidence="2">JCM 17342</strain>
    </source>
</reference>
<keyword evidence="2" id="KW-1185">Reference proteome</keyword>
<name>A0ABP7SFF5_9PSEU</name>
<dbReference type="EMBL" id="BAABAL010000012">
    <property type="protein sequence ID" value="GAA4010893.1"/>
    <property type="molecule type" value="Genomic_DNA"/>
</dbReference>
<dbReference type="RefSeq" id="WP_344876255.1">
    <property type="nucleotide sequence ID" value="NZ_BAABAL010000012.1"/>
</dbReference>
<dbReference type="Proteomes" id="UP001501747">
    <property type="component" value="Unassembled WGS sequence"/>
</dbReference>